<sequence>MTFPPLLHVLSTGNLLLLIPMALAGAILLGAVPLASRVGCSAIRAVGAVAGALLALIVLEALPALI</sequence>
<feature type="transmembrane region" description="Helical" evidence="1">
    <location>
        <begin position="15"/>
        <end position="35"/>
    </location>
</feature>
<dbReference type="STRING" id="1770053.SAMN05216551_105117"/>
<dbReference type="AlphaFoldDB" id="A0A1H2PP11"/>
<accession>A0A1H2PP11</accession>
<evidence type="ECO:0000256" key="1">
    <source>
        <dbReference type="SAM" id="Phobius"/>
    </source>
</evidence>
<proteinExistence type="predicted"/>
<organism evidence="2 3">
    <name type="scientific">Chitinasiproducens palmae</name>
    <dbReference type="NCBI Taxonomy" id="1770053"/>
    <lineage>
        <taxon>Bacteria</taxon>
        <taxon>Pseudomonadati</taxon>
        <taxon>Pseudomonadota</taxon>
        <taxon>Betaproteobacteria</taxon>
        <taxon>Burkholderiales</taxon>
        <taxon>Burkholderiaceae</taxon>
        <taxon>Chitinasiproducens</taxon>
    </lineage>
</organism>
<name>A0A1H2PP11_9BURK</name>
<evidence type="ECO:0000313" key="2">
    <source>
        <dbReference type="EMBL" id="SDV48469.1"/>
    </source>
</evidence>
<keyword evidence="3" id="KW-1185">Reference proteome</keyword>
<reference evidence="3" key="1">
    <citation type="submission" date="2016-09" db="EMBL/GenBank/DDBJ databases">
        <authorList>
            <person name="Varghese N."/>
            <person name="Submissions S."/>
        </authorList>
    </citation>
    <scope>NUCLEOTIDE SEQUENCE [LARGE SCALE GENOMIC DNA]</scope>
    <source>
        <strain evidence="3">JS23</strain>
    </source>
</reference>
<gene>
    <name evidence="2" type="ORF">SAMN05216551_105117</name>
</gene>
<keyword evidence="1" id="KW-1133">Transmembrane helix</keyword>
<protein>
    <submittedName>
        <fullName evidence="2">Uncharacterized protein</fullName>
    </submittedName>
</protein>
<dbReference type="EMBL" id="FNLO01000005">
    <property type="protein sequence ID" value="SDV48469.1"/>
    <property type="molecule type" value="Genomic_DNA"/>
</dbReference>
<dbReference type="RefSeq" id="WP_091908019.1">
    <property type="nucleotide sequence ID" value="NZ_FNLO01000005.1"/>
</dbReference>
<evidence type="ECO:0000313" key="3">
    <source>
        <dbReference type="Proteomes" id="UP000243719"/>
    </source>
</evidence>
<keyword evidence="1" id="KW-0472">Membrane</keyword>
<feature type="transmembrane region" description="Helical" evidence="1">
    <location>
        <begin position="42"/>
        <end position="65"/>
    </location>
</feature>
<dbReference type="Proteomes" id="UP000243719">
    <property type="component" value="Unassembled WGS sequence"/>
</dbReference>
<keyword evidence="1" id="KW-0812">Transmembrane</keyword>